<feature type="region of interest" description="Disordered" evidence="1">
    <location>
        <begin position="415"/>
        <end position="452"/>
    </location>
</feature>
<feature type="region of interest" description="Disordered" evidence="1">
    <location>
        <begin position="727"/>
        <end position="756"/>
    </location>
</feature>
<feature type="compositionally biased region" description="Polar residues" evidence="1">
    <location>
        <begin position="48"/>
        <end position="72"/>
    </location>
</feature>
<dbReference type="EMBL" id="CM003152">
    <property type="protein sequence ID" value="KIS67428.1"/>
    <property type="molecule type" value="Genomic_DNA"/>
</dbReference>
<evidence type="ECO:0000313" key="3">
    <source>
        <dbReference type="Proteomes" id="UP000000561"/>
    </source>
</evidence>
<dbReference type="OrthoDB" id="2556486at2759"/>
<feature type="region of interest" description="Disordered" evidence="1">
    <location>
        <begin position="140"/>
        <end position="242"/>
    </location>
</feature>
<dbReference type="KEGG" id="uma:UMAG_04526"/>
<reference evidence="2 3" key="1">
    <citation type="journal article" date="2006" name="Nature">
        <title>Insights from the genome of the biotrophic fungal plant pathogen Ustilago maydis.</title>
        <authorList>
            <person name="Kamper J."/>
            <person name="Kahmann R."/>
            <person name="Bolker M."/>
            <person name="Ma L.J."/>
            <person name="Brefort T."/>
            <person name="Saville B.J."/>
            <person name="Banuett F."/>
            <person name="Kronstad J.W."/>
            <person name="Gold S.E."/>
            <person name="Muller O."/>
            <person name="Perlin M.H."/>
            <person name="Wosten H.A."/>
            <person name="de Vries R."/>
            <person name="Ruiz-Herrera J."/>
            <person name="Reynaga-Pena C.G."/>
            <person name="Snetselaar K."/>
            <person name="McCann M."/>
            <person name="Perez-Martin J."/>
            <person name="Feldbrugge M."/>
            <person name="Basse C.W."/>
            <person name="Steinberg G."/>
            <person name="Ibeas J.I."/>
            <person name="Holloman W."/>
            <person name="Guzman P."/>
            <person name="Farman M."/>
            <person name="Stajich J.E."/>
            <person name="Sentandreu R."/>
            <person name="Gonzalez-Prieto J.M."/>
            <person name="Kennell J.C."/>
            <person name="Molina L."/>
            <person name="Schirawski J."/>
            <person name="Mendoza-Mendoza A."/>
            <person name="Greilinger D."/>
            <person name="Munch K."/>
            <person name="Rossel N."/>
            <person name="Scherer M."/>
            <person name="Vranes M."/>
            <person name="Ladendorf O."/>
            <person name="Vincon V."/>
            <person name="Fuchs U."/>
            <person name="Sandrock B."/>
            <person name="Meng S."/>
            <person name="Ho E.C."/>
            <person name="Cahill M.J."/>
            <person name="Boyce K.J."/>
            <person name="Klose J."/>
            <person name="Klosterman S.J."/>
            <person name="Deelstra H.J."/>
            <person name="Ortiz-Castellanos L."/>
            <person name="Li W."/>
            <person name="Sanchez-Alonso P."/>
            <person name="Schreier P.H."/>
            <person name="Hauser-Hahn I."/>
            <person name="Vaupel M."/>
            <person name="Koopmann E."/>
            <person name="Friedrich G."/>
            <person name="Voss H."/>
            <person name="Schluter T."/>
            <person name="Margolis J."/>
            <person name="Platt D."/>
            <person name="Swimmer C."/>
            <person name="Gnirke A."/>
            <person name="Chen F."/>
            <person name="Vysotskaia V."/>
            <person name="Mannhaupt G."/>
            <person name="Guldener U."/>
            <person name="Munsterkotter M."/>
            <person name="Haase D."/>
            <person name="Oesterheld M."/>
            <person name="Mewes H.W."/>
            <person name="Mauceli E.W."/>
            <person name="DeCaprio D."/>
            <person name="Wade C.M."/>
            <person name="Butler J."/>
            <person name="Young S."/>
            <person name="Jaffe D.B."/>
            <person name="Calvo S."/>
            <person name="Nusbaum C."/>
            <person name="Galagan J."/>
            <person name="Birren B.W."/>
        </authorList>
    </citation>
    <scope>NUCLEOTIDE SEQUENCE [LARGE SCALE GENOMIC DNA]</scope>
    <source>
        <strain evidence="3">DSM 14603 / FGSC 9021 / UM521</strain>
    </source>
</reference>
<dbReference type="AlphaFoldDB" id="A0A0D1CKX5"/>
<dbReference type="GeneID" id="23564684"/>
<dbReference type="RefSeq" id="XP_011390852.1">
    <property type="nucleotide sequence ID" value="XM_011392550.1"/>
</dbReference>
<dbReference type="Proteomes" id="UP000000561">
    <property type="component" value="Chromosome 13"/>
</dbReference>
<dbReference type="VEuPathDB" id="FungiDB:UMAG_04526"/>
<accession>A0A0D1CKX5</accession>
<proteinExistence type="predicted"/>
<dbReference type="eggNOG" id="ENOG502R0ZD">
    <property type="taxonomic scope" value="Eukaryota"/>
</dbReference>
<protein>
    <submittedName>
        <fullName evidence="2">Uncharacterized protein</fullName>
    </submittedName>
</protein>
<evidence type="ECO:0000256" key="1">
    <source>
        <dbReference type="SAM" id="MobiDB-lite"/>
    </source>
</evidence>
<feature type="region of interest" description="Disordered" evidence="1">
    <location>
        <begin position="1"/>
        <end position="90"/>
    </location>
</feature>
<gene>
    <name evidence="2" type="ORF">UMAG_04526</name>
</gene>
<sequence length="824" mass="89548">MSHHSVHSTPLPNIARSSEDDAYYSTQDSSSSRKTLAVPPNFLRPSRSRSNFLSKQSGVSSLPNSPVTSSFSHRPDLHRAATSTAVSTISTTESTRFDELHYSQTHFSRSTLLVYPDSDSTAWPGEKEAEEDIRELLLASSDEESSAPPSTPGFDSSKIPPRGSSVTIAQRKQSMESEKSTLALPEPISLLTPPAAQTSQKKRTGYKMSQSSPKLVGEAPRTRSISSSHDDDGSIRSNAHSDGLLKRHSRILMKMIPFTREAPSVAQFTAHRAPRFGTFPRVRAETEEKVEALAEHFSKLNADPLSPPLSISSYVSTGSTPETSPELLLLDLPTGHGSGGYSQRHKSASSRESIRTFFPAPSLPRLISRPGSQSRESGRINSSNPMSHGSHPKLSSPTKESEWKKTLDYAAGRASWQSSISHRPRKQQAAASISFSRSTTASGNQSTWPRISNPIHRHNTLLLEHMFVDAGDDGQLGQYTTSSLSAFASENDGPCSLMRCSADSRQEYSRRSSVAIASKASTSSPVEWPQVNSCPGRFSAMPSVKPRRPSTTGSWMRCESAQFGFKTALQRAASSAVECTHVVIGTASLGRAASLRKRTIPNAASIWQKGGRRSSGVGVAAATATATGAFSTSGVTSMMPTIPQGHTRDSSLADTIGDDGDEHGSMPWLGLDPYAQDRADTLARYSISQLSDGLTSDAGLGEFVPFRFYTRRESKDDIALLDLARRRSSNESDAGQGPVFNLDPFRRSSASRRPSWPRGVVSYEGYHRTFTRPDVPEAVTGSEAEDADADADENQTQTYLNGDGWCRRRSTFSTVFLRPLELFQ</sequence>
<evidence type="ECO:0000313" key="2">
    <source>
        <dbReference type="EMBL" id="KIS67428.1"/>
    </source>
</evidence>
<feature type="region of interest" description="Disordered" evidence="1">
    <location>
        <begin position="316"/>
        <end position="403"/>
    </location>
</feature>
<feature type="compositionally biased region" description="Low complexity" evidence="1">
    <location>
        <begin position="80"/>
        <end position="90"/>
    </location>
</feature>
<feature type="compositionally biased region" description="Acidic residues" evidence="1">
    <location>
        <begin position="783"/>
        <end position="793"/>
    </location>
</feature>
<feature type="compositionally biased region" description="Polar residues" evidence="1">
    <location>
        <begin position="429"/>
        <end position="450"/>
    </location>
</feature>
<name>A0A0D1CKX5_MYCMD</name>
<feature type="compositionally biased region" description="Low complexity" evidence="1">
    <location>
        <begin position="747"/>
        <end position="756"/>
    </location>
</feature>
<feature type="compositionally biased region" description="Polar residues" evidence="1">
    <location>
        <begin position="370"/>
        <end position="398"/>
    </location>
</feature>
<dbReference type="InParanoid" id="A0A0D1CKX5"/>
<organism evidence="2 3">
    <name type="scientific">Mycosarcoma maydis</name>
    <name type="common">Corn smut fungus</name>
    <name type="synonym">Ustilago maydis</name>
    <dbReference type="NCBI Taxonomy" id="5270"/>
    <lineage>
        <taxon>Eukaryota</taxon>
        <taxon>Fungi</taxon>
        <taxon>Dikarya</taxon>
        <taxon>Basidiomycota</taxon>
        <taxon>Ustilaginomycotina</taxon>
        <taxon>Ustilaginomycetes</taxon>
        <taxon>Ustilaginales</taxon>
        <taxon>Ustilaginaceae</taxon>
        <taxon>Mycosarcoma</taxon>
    </lineage>
</organism>
<feature type="region of interest" description="Disordered" evidence="1">
    <location>
        <begin position="772"/>
        <end position="797"/>
    </location>
</feature>
<keyword evidence="3" id="KW-1185">Reference proteome</keyword>
<feature type="compositionally biased region" description="Polar residues" evidence="1">
    <location>
        <begin position="24"/>
        <end position="34"/>
    </location>
</feature>